<proteinExistence type="predicted"/>
<dbReference type="Proteomes" id="UP000029095">
    <property type="component" value="Unassembled WGS sequence"/>
</dbReference>
<dbReference type="EMBL" id="JNFQ01000001">
    <property type="protein sequence ID" value="KFG77401.1"/>
    <property type="molecule type" value="Genomic_DNA"/>
</dbReference>
<organism evidence="1 2">
    <name type="scientific">Streptomyces mutabilis</name>
    <dbReference type="NCBI Taxonomy" id="67332"/>
    <lineage>
        <taxon>Bacteria</taxon>
        <taxon>Bacillati</taxon>
        <taxon>Actinomycetota</taxon>
        <taxon>Actinomycetes</taxon>
        <taxon>Kitasatosporales</taxon>
        <taxon>Streptomycetaceae</taxon>
        <taxon>Streptomyces</taxon>
    </lineage>
</organism>
<keyword evidence="2" id="KW-1185">Reference proteome</keyword>
<reference evidence="1 2" key="1">
    <citation type="submission" date="2014-05" db="EMBL/GenBank/DDBJ databases">
        <title>Complete genome sequence of the Streptomyces mutabilis TRM45540.</title>
        <authorList>
            <person name="Luo X."/>
            <person name="Zhang L."/>
        </authorList>
    </citation>
    <scope>NUCLEOTIDE SEQUENCE [LARGE SCALE GENOMIC DNA]</scope>
    <source>
        <strain evidence="1 2">TRM45540</strain>
    </source>
</reference>
<accession>A0A086N8D3</accession>
<protein>
    <recommendedName>
        <fullName evidence="3">DUF2617 family protein</fullName>
    </recommendedName>
</protein>
<dbReference type="RefSeq" id="WP_043376647.1">
    <property type="nucleotide sequence ID" value="NZ_KN039946.1"/>
</dbReference>
<comment type="caution">
    <text evidence="1">The sequence shown here is derived from an EMBL/GenBank/DDBJ whole genome shotgun (WGS) entry which is preliminary data.</text>
</comment>
<sequence>MHALSLPAPYLDTAADQLCFSLDLTERPSLAEREVLVGGMSVRMRLLGASHQVFVGPVRETVACLPGADRGLPARLTRQQADWTYEFSATTARLDSREFSAQVAGILGRAAEAEHSLCGVFPGSPEAVTAVVVEASDKACRTRLSWRTWHTYPQDGQIVSTHTTLEAR</sequence>
<name>A0A086N8D3_9ACTN</name>
<gene>
    <name evidence="1" type="ORF">FM21_15620</name>
</gene>
<evidence type="ECO:0000313" key="2">
    <source>
        <dbReference type="Proteomes" id="UP000029095"/>
    </source>
</evidence>
<dbReference type="Pfam" id="PF10936">
    <property type="entry name" value="DUF2617"/>
    <property type="match status" value="1"/>
</dbReference>
<dbReference type="STRING" id="1915400.FM21_15620"/>
<dbReference type="AlphaFoldDB" id="A0A086N8D3"/>
<evidence type="ECO:0008006" key="3">
    <source>
        <dbReference type="Google" id="ProtNLM"/>
    </source>
</evidence>
<dbReference type="HOGENOM" id="CLU_100609_0_0_11"/>
<dbReference type="InterPro" id="IPR024486">
    <property type="entry name" value="DUF2617"/>
</dbReference>
<evidence type="ECO:0000313" key="1">
    <source>
        <dbReference type="EMBL" id="KFG77401.1"/>
    </source>
</evidence>